<keyword evidence="6 13" id="KW-0479">Metal-binding</keyword>
<comment type="subunit">
    <text evidence="3 13">Tetramer of two alpha and two beta subunits.</text>
</comment>
<keyword evidence="9 13" id="KW-0460">Magnesium</keyword>
<keyword evidence="5 13" id="KW-0436">Ligase</keyword>
<evidence type="ECO:0000259" key="14">
    <source>
        <dbReference type="PROSITE" id="PS50862"/>
    </source>
</evidence>
<dbReference type="SUPFAM" id="SSF55681">
    <property type="entry name" value="Class II aaRS and biotin synthetases"/>
    <property type="match status" value="1"/>
</dbReference>
<dbReference type="RefSeq" id="WP_184805880.1">
    <property type="nucleotide sequence ID" value="NZ_JACIIZ010000015.1"/>
</dbReference>
<keyword evidence="10 13" id="KW-0648">Protein biosynthesis</keyword>
<dbReference type="GO" id="GO:0006432">
    <property type="term" value="P:phenylalanyl-tRNA aminoacylation"/>
    <property type="evidence" value="ECO:0007669"/>
    <property type="project" value="UniProtKB-UniRule"/>
</dbReference>
<evidence type="ECO:0000256" key="6">
    <source>
        <dbReference type="ARBA" id="ARBA00022723"/>
    </source>
</evidence>
<dbReference type="AlphaFoldDB" id="A0A7X0EGX3"/>
<dbReference type="Gene3D" id="3.30.930.10">
    <property type="entry name" value="Bira Bifunctional Protein, Domain 2"/>
    <property type="match status" value="1"/>
</dbReference>
<evidence type="ECO:0000256" key="9">
    <source>
        <dbReference type="ARBA" id="ARBA00022842"/>
    </source>
</evidence>
<dbReference type="CDD" id="cd00496">
    <property type="entry name" value="PheRS_alpha_core"/>
    <property type="match status" value="1"/>
</dbReference>
<dbReference type="SUPFAM" id="SSF46589">
    <property type="entry name" value="tRNA-binding arm"/>
    <property type="match status" value="1"/>
</dbReference>
<sequence length="358" mass="39862">MNILDSLKADLLAAAAAAPDLAALEEVRVDALGKKGRVTGLMKDMGSLTPDERRERGQALNAVKEEISQALDARRQVLKAEALAQRLEAERIDVSLPARPETEGRVHPISQTVEEMIAIFADMGFTVAEGPDIETDFNNFTALNIPPEHPARQMHDTFYLPNGPDEGTRVLRTHTSPVQIRTMLAGQPPIRIIAPGRTYRSDYDQTHTPMFHQIEGLVIGENIHMGHLKGTLLEFCRAFFQVDDLPLRFRPSFFPFTEPSAEVDIGCSRKGGELKLGNYGDWLEILGCGMVHPKVLENCGIDSTRWQGFAFGMGIERVAMLKYGIPDLRTFFEADLRWLKHYGFVPLDVPSLAQGLTR</sequence>
<dbReference type="InterPro" id="IPR002319">
    <property type="entry name" value="Phenylalanyl-tRNA_Synthase"/>
</dbReference>
<reference evidence="15 16" key="1">
    <citation type="submission" date="2020-08" db="EMBL/GenBank/DDBJ databases">
        <title>Genomic Encyclopedia of Type Strains, Phase IV (KMG-IV): sequencing the most valuable type-strain genomes for metagenomic binning, comparative biology and taxonomic classification.</title>
        <authorList>
            <person name="Goeker M."/>
        </authorList>
    </citation>
    <scope>NUCLEOTIDE SEQUENCE [LARGE SCALE GENOMIC DNA]</scope>
    <source>
        <strain evidence="15 16">DSM 22198</strain>
    </source>
</reference>
<keyword evidence="7 13" id="KW-0547">Nucleotide-binding</keyword>
<comment type="similarity">
    <text evidence="2 13">Belongs to the class-II aminoacyl-tRNA synthetase family. Phe-tRNA synthetase alpha subunit type 1 subfamily.</text>
</comment>
<dbReference type="PANTHER" id="PTHR11538">
    <property type="entry name" value="PHENYLALANYL-TRNA SYNTHETASE"/>
    <property type="match status" value="1"/>
</dbReference>
<protein>
    <recommendedName>
        <fullName evidence="13">Phenylalanine--tRNA ligase alpha subunit</fullName>
        <ecNumber evidence="13">6.1.1.20</ecNumber>
    </recommendedName>
    <alternativeName>
        <fullName evidence="13">Phenylalanyl-tRNA synthetase alpha subunit</fullName>
        <shortName evidence="13">PheRS</shortName>
    </alternativeName>
</protein>
<dbReference type="Pfam" id="PF01409">
    <property type="entry name" value="tRNA-synt_2d"/>
    <property type="match status" value="1"/>
</dbReference>
<dbReference type="EMBL" id="JACIIZ010000015">
    <property type="protein sequence ID" value="MBB6254054.1"/>
    <property type="molecule type" value="Genomic_DNA"/>
</dbReference>
<dbReference type="GO" id="GO:0000287">
    <property type="term" value="F:magnesium ion binding"/>
    <property type="evidence" value="ECO:0007669"/>
    <property type="project" value="UniProtKB-UniRule"/>
</dbReference>
<evidence type="ECO:0000256" key="11">
    <source>
        <dbReference type="ARBA" id="ARBA00023146"/>
    </source>
</evidence>
<comment type="cofactor">
    <cofactor evidence="13">
        <name>Mg(2+)</name>
        <dbReference type="ChEBI" id="CHEBI:18420"/>
    </cofactor>
    <text evidence="13">Binds 2 magnesium ions per tetramer.</text>
</comment>
<dbReference type="GO" id="GO:0005524">
    <property type="term" value="F:ATP binding"/>
    <property type="evidence" value="ECO:0007669"/>
    <property type="project" value="UniProtKB-UniRule"/>
</dbReference>
<dbReference type="InterPro" id="IPR022911">
    <property type="entry name" value="Phe_tRNA_ligase_alpha1_bac"/>
</dbReference>
<comment type="catalytic activity">
    <reaction evidence="12 13">
        <text>tRNA(Phe) + L-phenylalanine + ATP = L-phenylalanyl-tRNA(Phe) + AMP + diphosphate + H(+)</text>
        <dbReference type="Rhea" id="RHEA:19413"/>
        <dbReference type="Rhea" id="RHEA-COMP:9668"/>
        <dbReference type="Rhea" id="RHEA-COMP:9699"/>
        <dbReference type="ChEBI" id="CHEBI:15378"/>
        <dbReference type="ChEBI" id="CHEBI:30616"/>
        <dbReference type="ChEBI" id="CHEBI:33019"/>
        <dbReference type="ChEBI" id="CHEBI:58095"/>
        <dbReference type="ChEBI" id="CHEBI:78442"/>
        <dbReference type="ChEBI" id="CHEBI:78531"/>
        <dbReference type="ChEBI" id="CHEBI:456215"/>
        <dbReference type="EC" id="6.1.1.20"/>
    </reaction>
</comment>
<dbReference type="InterPro" id="IPR045864">
    <property type="entry name" value="aa-tRNA-synth_II/BPL/LPL"/>
</dbReference>
<comment type="subcellular location">
    <subcellularLocation>
        <location evidence="1 13">Cytoplasm</location>
    </subcellularLocation>
</comment>
<dbReference type="PANTHER" id="PTHR11538:SF41">
    <property type="entry name" value="PHENYLALANINE--TRNA LIGASE, MITOCHONDRIAL"/>
    <property type="match status" value="1"/>
</dbReference>
<evidence type="ECO:0000256" key="2">
    <source>
        <dbReference type="ARBA" id="ARBA00010207"/>
    </source>
</evidence>
<comment type="caution">
    <text evidence="15">The sequence shown here is derived from an EMBL/GenBank/DDBJ whole genome shotgun (WGS) entry which is preliminary data.</text>
</comment>
<dbReference type="Proteomes" id="UP000539175">
    <property type="component" value="Unassembled WGS sequence"/>
</dbReference>
<evidence type="ECO:0000256" key="1">
    <source>
        <dbReference type="ARBA" id="ARBA00004496"/>
    </source>
</evidence>
<dbReference type="InterPro" id="IPR004529">
    <property type="entry name" value="Phe-tRNA-synth_IIc_asu"/>
</dbReference>
<dbReference type="HAMAP" id="MF_00281">
    <property type="entry name" value="Phe_tRNA_synth_alpha1"/>
    <property type="match status" value="1"/>
</dbReference>
<dbReference type="GO" id="GO:0000049">
    <property type="term" value="F:tRNA binding"/>
    <property type="evidence" value="ECO:0007669"/>
    <property type="project" value="InterPro"/>
</dbReference>
<organism evidence="15 16">
    <name type="scientific">Nitrospirillum iridis</name>
    <dbReference type="NCBI Taxonomy" id="765888"/>
    <lineage>
        <taxon>Bacteria</taxon>
        <taxon>Pseudomonadati</taxon>
        <taxon>Pseudomonadota</taxon>
        <taxon>Alphaproteobacteria</taxon>
        <taxon>Rhodospirillales</taxon>
        <taxon>Azospirillaceae</taxon>
        <taxon>Nitrospirillum</taxon>
    </lineage>
</organism>
<keyword evidence="11 13" id="KW-0030">Aminoacyl-tRNA synthetase</keyword>
<dbReference type="InterPro" id="IPR010978">
    <property type="entry name" value="tRNA-bd_arm"/>
</dbReference>
<evidence type="ECO:0000256" key="8">
    <source>
        <dbReference type="ARBA" id="ARBA00022840"/>
    </source>
</evidence>
<dbReference type="InterPro" id="IPR004188">
    <property type="entry name" value="Phe-tRNA_ligase_II_N"/>
</dbReference>
<evidence type="ECO:0000256" key="12">
    <source>
        <dbReference type="ARBA" id="ARBA00049255"/>
    </source>
</evidence>
<feature type="binding site" evidence="13">
    <location>
        <position position="258"/>
    </location>
    <ligand>
        <name>Mg(2+)</name>
        <dbReference type="ChEBI" id="CHEBI:18420"/>
        <note>shared with beta subunit</note>
    </ligand>
</feature>
<evidence type="ECO:0000256" key="10">
    <source>
        <dbReference type="ARBA" id="ARBA00022917"/>
    </source>
</evidence>
<evidence type="ECO:0000256" key="13">
    <source>
        <dbReference type="HAMAP-Rule" id="MF_00281"/>
    </source>
</evidence>
<name>A0A7X0EGX3_9PROT</name>
<proteinExistence type="inferred from homology"/>
<dbReference type="GO" id="GO:0004826">
    <property type="term" value="F:phenylalanine-tRNA ligase activity"/>
    <property type="evidence" value="ECO:0007669"/>
    <property type="project" value="UniProtKB-UniRule"/>
</dbReference>
<dbReference type="FunFam" id="3.30.930.10:FF:000003">
    <property type="entry name" value="Phenylalanine--tRNA ligase alpha subunit"/>
    <property type="match status" value="1"/>
</dbReference>
<evidence type="ECO:0000256" key="4">
    <source>
        <dbReference type="ARBA" id="ARBA00022490"/>
    </source>
</evidence>
<evidence type="ECO:0000256" key="7">
    <source>
        <dbReference type="ARBA" id="ARBA00022741"/>
    </source>
</evidence>
<dbReference type="NCBIfam" id="TIGR00468">
    <property type="entry name" value="pheS"/>
    <property type="match status" value="1"/>
</dbReference>
<gene>
    <name evidence="13" type="primary">pheS</name>
    <name evidence="15" type="ORF">FHS74_004637</name>
</gene>
<dbReference type="GO" id="GO:0005737">
    <property type="term" value="C:cytoplasm"/>
    <property type="evidence" value="ECO:0007669"/>
    <property type="project" value="UniProtKB-SubCell"/>
</dbReference>
<accession>A0A7X0EGX3</accession>
<dbReference type="InterPro" id="IPR006195">
    <property type="entry name" value="aa-tRNA-synth_II"/>
</dbReference>
<dbReference type="PROSITE" id="PS50862">
    <property type="entry name" value="AA_TRNA_LIGASE_II"/>
    <property type="match status" value="1"/>
</dbReference>
<keyword evidence="8 13" id="KW-0067">ATP-binding</keyword>
<dbReference type="Pfam" id="PF02912">
    <property type="entry name" value="Phe_tRNA-synt_N"/>
    <property type="match status" value="1"/>
</dbReference>
<evidence type="ECO:0000313" key="15">
    <source>
        <dbReference type="EMBL" id="MBB6254054.1"/>
    </source>
</evidence>
<evidence type="ECO:0000256" key="5">
    <source>
        <dbReference type="ARBA" id="ARBA00022598"/>
    </source>
</evidence>
<feature type="domain" description="Aminoacyl-transfer RNA synthetases class-II family profile" evidence="14">
    <location>
        <begin position="119"/>
        <end position="346"/>
    </location>
</feature>
<evidence type="ECO:0000256" key="3">
    <source>
        <dbReference type="ARBA" id="ARBA00011209"/>
    </source>
</evidence>
<keyword evidence="16" id="KW-1185">Reference proteome</keyword>
<keyword evidence="4 13" id="KW-0963">Cytoplasm</keyword>
<dbReference type="EC" id="6.1.1.20" evidence="13"/>
<evidence type="ECO:0000313" key="16">
    <source>
        <dbReference type="Proteomes" id="UP000539175"/>
    </source>
</evidence>